<dbReference type="AlphaFoldDB" id="A0A068R878"/>
<dbReference type="PANTHER" id="PTHR23523:SF2">
    <property type="entry name" value="2-NITROIMIDAZOLE TRANSPORTER"/>
    <property type="match status" value="1"/>
</dbReference>
<feature type="transmembrane region" description="Helical" evidence="4">
    <location>
        <begin position="371"/>
        <end position="390"/>
    </location>
</feature>
<dbReference type="KEGG" id="xpo:XPG1_3567"/>
<feature type="transmembrane region" description="Helical" evidence="4">
    <location>
        <begin position="34"/>
        <end position="56"/>
    </location>
</feature>
<dbReference type="OrthoDB" id="5317164at2"/>
<protein>
    <recommendedName>
        <fullName evidence="7">MFS transporter</fullName>
    </recommendedName>
</protein>
<sequence length="398" mass="44989">MRLTLLITLIIFVGLELRVPISYLPTMAEEVINSLHISTYLFSFLTSIYPLCFFFISPLVPWLEKKISLNKIITLSMTVSIVAYMLRLEQSVPILIASTFLFGFSISLGNISLPSFIKRQSENKISLLSSLYTASLYLGPALATSLTIPIKNHLNLSWNTVPLFWMCIPIIALIVIGIFTMKEDKKEKIKDVLSIREIQNDSSNPKNITPVKNIFCYSMALYFGILSGIFFIVTAWMPTIIISFGFNHETAALYSSLFTYSAIPFSILTSYIIYKTKKQWIYFVFSPLIVLFGVANMIYWKDHLPLFLIIMGIGSGICTGVAFITPLLRFKNPFNVTKTNAMMQSIGYLIAFISPILSSFIFEKTAQWDDVLWLILAALAVQTLIGIPLGKKQYLDNE</sequence>
<evidence type="ECO:0000256" key="1">
    <source>
        <dbReference type="ARBA" id="ARBA00022692"/>
    </source>
</evidence>
<keyword evidence="2 4" id="KW-1133">Transmembrane helix</keyword>
<evidence type="ECO:0000256" key="3">
    <source>
        <dbReference type="ARBA" id="ARBA00023136"/>
    </source>
</evidence>
<dbReference type="InterPro" id="IPR011701">
    <property type="entry name" value="MFS"/>
</dbReference>
<keyword evidence="6" id="KW-1185">Reference proteome</keyword>
<dbReference type="Gene3D" id="1.20.1250.20">
    <property type="entry name" value="MFS general substrate transporter like domains"/>
    <property type="match status" value="2"/>
</dbReference>
<organism evidence="5 6">
    <name type="scientific">Xenorhabdus poinarii G6</name>
    <dbReference type="NCBI Taxonomy" id="1354304"/>
    <lineage>
        <taxon>Bacteria</taxon>
        <taxon>Pseudomonadati</taxon>
        <taxon>Pseudomonadota</taxon>
        <taxon>Gammaproteobacteria</taxon>
        <taxon>Enterobacterales</taxon>
        <taxon>Morganellaceae</taxon>
        <taxon>Xenorhabdus</taxon>
    </lineage>
</organism>
<feature type="transmembrane region" description="Helical" evidence="4">
    <location>
        <begin position="306"/>
        <end position="325"/>
    </location>
</feature>
<feature type="transmembrane region" description="Helical" evidence="4">
    <location>
        <begin position="346"/>
        <end position="365"/>
    </location>
</feature>
<dbReference type="Proteomes" id="UP000032735">
    <property type="component" value="Chromosome"/>
</dbReference>
<evidence type="ECO:0000313" key="6">
    <source>
        <dbReference type="Proteomes" id="UP000032735"/>
    </source>
</evidence>
<evidence type="ECO:0000256" key="2">
    <source>
        <dbReference type="ARBA" id="ARBA00022989"/>
    </source>
</evidence>
<gene>
    <name evidence="5" type="ORF">XPG1_3567</name>
</gene>
<dbReference type="SUPFAM" id="SSF103473">
    <property type="entry name" value="MFS general substrate transporter"/>
    <property type="match status" value="1"/>
</dbReference>
<feature type="transmembrane region" description="Helical" evidence="4">
    <location>
        <begin position="92"/>
        <end position="113"/>
    </location>
</feature>
<dbReference type="InterPro" id="IPR036259">
    <property type="entry name" value="MFS_trans_sf"/>
</dbReference>
<dbReference type="Pfam" id="PF07690">
    <property type="entry name" value="MFS_1"/>
    <property type="match status" value="1"/>
</dbReference>
<evidence type="ECO:0008006" key="7">
    <source>
        <dbReference type="Google" id="ProtNLM"/>
    </source>
</evidence>
<feature type="transmembrane region" description="Helical" evidence="4">
    <location>
        <begin position="125"/>
        <end position="143"/>
    </location>
</feature>
<name>A0A068R878_9GAMM</name>
<dbReference type="RefSeq" id="WP_084717330.1">
    <property type="nucleotide sequence ID" value="NZ_FO704551.1"/>
</dbReference>
<evidence type="ECO:0000256" key="4">
    <source>
        <dbReference type="SAM" id="Phobius"/>
    </source>
</evidence>
<keyword evidence="1 4" id="KW-0812">Transmembrane</keyword>
<feature type="transmembrane region" description="Helical" evidence="4">
    <location>
        <begin position="163"/>
        <end position="181"/>
    </location>
</feature>
<accession>A0A068R878</accession>
<dbReference type="InterPro" id="IPR052524">
    <property type="entry name" value="MFS_Cyanate_Porter"/>
</dbReference>
<proteinExistence type="predicted"/>
<dbReference type="STRING" id="1354304.XPG1_3567"/>
<keyword evidence="3 4" id="KW-0472">Membrane</keyword>
<evidence type="ECO:0000313" key="5">
    <source>
        <dbReference type="EMBL" id="CDG23194.1"/>
    </source>
</evidence>
<dbReference type="PANTHER" id="PTHR23523">
    <property type="match status" value="1"/>
</dbReference>
<dbReference type="GO" id="GO:0022857">
    <property type="term" value="F:transmembrane transporter activity"/>
    <property type="evidence" value="ECO:0007669"/>
    <property type="project" value="InterPro"/>
</dbReference>
<dbReference type="HOGENOM" id="CLU_038046_1_0_6"/>
<feature type="transmembrane region" description="Helical" evidence="4">
    <location>
        <begin position="68"/>
        <end position="86"/>
    </location>
</feature>
<dbReference type="EMBL" id="FO704551">
    <property type="protein sequence ID" value="CDG23194.1"/>
    <property type="molecule type" value="Genomic_DNA"/>
</dbReference>
<feature type="transmembrane region" description="Helical" evidence="4">
    <location>
        <begin position="252"/>
        <end position="273"/>
    </location>
</feature>
<reference evidence="5 6" key="1">
    <citation type="submission" date="2013-07" db="EMBL/GenBank/DDBJ databases">
        <authorList>
            <person name="Genoscope - CEA"/>
        </authorList>
    </citation>
    <scope>NUCLEOTIDE SEQUENCE [LARGE SCALE GENOMIC DNA]</scope>
    <source>
        <strain evidence="5 6">G6</strain>
    </source>
</reference>
<feature type="transmembrane region" description="Helical" evidence="4">
    <location>
        <begin position="220"/>
        <end position="246"/>
    </location>
</feature>
<feature type="transmembrane region" description="Helical" evidence="4">
    <location>
        <begin position="280"/>
        <end position="300"/>
    </location>
</feature>